<dbReference type="EMBL" id="ML170158">
    <property type="protein sequence ID" value="TDL27929.1"/>
    <property type="molecule type" value="Genomic_DNA"/>
</dbReference>
<dbReference type="AlphaFoldDB" id="A0A4Y7QM55"/>
<reference evidence="1 2" key="1">
    <citation type="submission" date="2018-06" db="EMBL/GenBank/DDBJ databases">
        <title>A transcriptomic atlas of mushroom development highlights an independent origin of complex multicellularity.</title>
        <authorList>
            <consortium name="DOE Joint Genome Institute"/>
            <person name="Krizsan K."/>
            <person name="Almasi E."/>
            <person name="Merenyi Z."/>
            <person name="Sahu N."/>
            <person name="Viragh M."/>
            <person name="Koszo T."/>
            <person name="Mondo S."/>
            <person name="Kiss B."/>
            <person name="Balint B."/>
            <person name="Kues U."/>
            <person name="Barry K."/>
            <person name="Hegedus J.C."/>
            <person name="Henrissat B."/>
            <person name="Johnson J."/>
            <person name="Lipzen A."/>
            <person name="Ohm R."/>
            <person name="Nagy I."/>
            <person name="Pangilinan J."/>
            <person name="Yan J."/>
            <person name="Xiong Y."/>
            <person name="Grigoriev I.V."/>
            <person name="Hibbett D.S."/>
            <person name="Nagy L.G."/>
        </authorList>
    </citation>
    <scope>NUCLEOTIDE SEQUENCE [LARGE SCALE GENOMIC DNA]</scope>
    <source>
        <strain evidence="1 2">SZMC22713</strain>
    </source>
</reference>
<accession>A0A4Y7QM55</accession>
<organism evidence="1 2">
    <name type="scientific">Rickenella mellea</name>
    <dbReference type="NCBI Taxonomy" id="50990"/>
    <lineage>
        <taxon>Eukaryota</taxon>
        <taxon>Fungi</taxon>
        <taxon>Dikarya</taxon>
        <taxon>Basidiomycota</taxon>
        <taxon>Agaricomycotina</taxon>
        <taxon>Agaricomycetes</taxon>
        <taxon>Hymenochaetales</taxon>
        <taxon>Rickenellaceae</taxon>
        <taxon>Rickenella</taxon>
    </lineage>
</organism>
<proteinExistence type="predicted"/>
<gene>
    <name evidence="1" type="ORF">BD410DRAFT_712743</name>
</gene>
<name>A0A4Y7QM55_9AGAM</name>
<feature type="non-terminal residue" evidence="1">
    <location>
        <position position="141"/>
    </location>
</feature>
<dbReference type="OrthoDB" id="3365698at2759"/>
<dbReference type="VEuPathDB" id="FungiDB:BD410DRAFT_712743"/>
<sequence length="141" mass="15756">MTSPSFDSVLGTNHVPTHDERRLLATLIESREQELSSLNDIISLLLAKRDKLNANIRDKLHDDVLAHKALLTPARGLLPELVSEVFIHSVNCITGPSRESDPFNRFAIPSVNEAPLVLGRICRRWRKIALSTPSLWSTISI</sequence>
<dbReference type="STRING" id="50990.A0A4Y7QM55"/>
<protein>
    <submittedName>
        <fullName evidence="1">Uncharacterized protein</fullName>
    </submittedName>
</protein>
<keyword evidence="2" id="KW-1185">Reference proteome</keyword>
<evidence type="ECO:0000313" key="2">
    <source>
        <dbReference type="Proteomes" id="UP000294933"/>
    </source>
</evidence>
<evidence type="ECO:0000313" key="1">
    <source>
        <dbReference type="EMBL" id="TDL27929.1"/>
    </source>
</evidence>
<dbReference type="Proteomes" id="UP000294933">
    <property type="component" value="Unassembled WGS sequence"/>
</dbReference>